<organism evidence="2 3">
    <name type="scientific">Pontixanthobacter rizhaonensis</name>
    <dbReference type="NCBI Taxonomy" id="2730337"/>
    <lineage>
        <taxon>Bacteria</taxon>
        <taxon>Pseudomonadati</taxon>
        <taxon>Pseudomonadota</taxon>
        <taxon>Alphaproteobacteria</taxon>
        <taxon>Sphingomonadales</taxon>
        <taxon>Erythrobacteraceae</taxon>
        <taxon>Pontixanthobacter</taxon>
    </lineage>
</organism>
<gene>
    <name evidence="2" type="ORF">HKD42_12920</name>
</gene>
<sequence length="207" mass="23323">MPRGGYEQHRINHDRPTRETPEHSATIKLDFEAEASPGRIIFTSGLTTGPEKPVTLLAKNNGKVASINVRKNCVINLVLDHIDCDGNEKWWRFSNQYDAITTKEELRDFYGKLKYLPDEAITHPDNDDIILGYRKVSFVIKHNRDGRMGSSHGFSINIDLLQSDPDSNPDDWEWLPITIDPEIKNPPGGGNDTLFDGGAPDKQVPFI</sequence>
<feature type="compositionally biased region" description="Basic and acidic residues" evidence="1">
    <location>
        <begin position="1"/>
        <end position="22"/>
    </location>
</feature>
<dbReference type="Proteomes" id="UP000561181">
    <property type="component" value="Unassembled WGS sequence"/>
</dbReference>
<feature type="region of interest" description="Disordered" evidence="1">
    <location>
        <begin position="1"/>
        <end position="23"/>
    </location>
</feature>
<name>A0A848QS89_9SPHN</name>
<reference evidence="2 3" key="1">
    <citation type="submission" date="2020-04" db="EMBL/GenBank/DDBJ databases">
        <authorList>
            <person name="Liu A."/>
        </authorList>
    </citation>
    <scope>NUCLEOTIDE SEQUENCE [LARGE SCALE GENOMIC DNA]</scope>
    <source>
        <strain evidence="2 3">RZ02</strain>
    </source>
</reference>
<feature type="region of interest" description="Disordered" evidence="1">
    <location>
        <begin position="181"/>
        <end position="207"/>
    </location>
</feature>
<dbReference type="InterPro" id="IPR046875">
    <property type="entry name" value="Pred_NTSase1"/>
</dbReference>
<accession>A0A848QS89</accession>
<proteinExistence type="predicted"/>
<evidence type="ECO:0000313" key="3">
    <source>
        <dbReference type="Proteomes" id="UP000561181"/>
    </source>
</evidence>
<evidence type="ECO:0000256" key="1">
    <source>
        <dbReference type="SAM" id="MobiDB-lite"/>
    </source>
</evidence>
<keyword evidence="3" id="KW-1185">Reference proteome</keyword>
<dbReference type="EMBL" id="JABCRE010000004">
    <property type="protein sequence ID" value="NMW32965.1"/>
    <property type="molecule type" value="Genomic_DNA"/>
</dbReference>
<comment type="caution">
    <text evidence="2">The sequence shown here is derived from an EMBL/GenBank/DDBJ whole genome shotgun (WGS) entry which is preliminary data.</text>
</comment>
<dbReference type="Pfam" id="PF20301">
    <property type="entry name" value="pNTSase1"/>
    <property type="match status" value="1"/>
</dbReference>
<dbReference type="AlphaFoldDB" id="A0A848QS89"/>
<evidence type="ECO:0000313" key="2">
    <source>
        <dbReference type="EMBL" id="NMW32965.1"/>
    </source>
</evidence>
<protein>
    <submittedName>
        <fullName evidence="2">Uncharacterized protein</fullName>
    </submittedName>
</protein>
<dbReference type="RefSeq" id="WP_170014172.1">
    <property type="nucleotide sequence ID" value="NZ_JABCRE010000004.1"/>
</dbReference>